<feature type="transmembrane region" description="Helical" evidence="1">
    <location>
        <begin position="72"/>
        <end position="89"/>
    </location>
</feature>
<reference evidence="3" key="1">
    <citation type="journal article" date="2019" name="Int. J. Syst. Evol. Microbiol.">
        <title>The Global Catalogue of Microorganisms (GCM) 10K type strain sequencing project: providing services to taxonomists for standard genome sequencing and annotation.</title>
        <authorList>
            <consortium name="The Broad Institute Genomics Platform"/>
            <consortium name="The Broad Institute Genome Sequencing Center for Infectious Disease"/>
            <person name="Wu L."/>
            <person name="Ma J."/>
        </authorList>
    </citation>
    <scope>NUCLEOTIDE SEQUENCE [LARGE SCALE GENOMIC DNA]</scope>
    <source>
        <strain evidence="3">JCM 16904</strain>
    </source>
</reference>
<evidence type="ECO:0000313" key="2">
    <source>
        <dbReference type="EMBL" id="GAA3702390.1"/>
    </source>
</evidence>
<feature type="transmembrane region" description="Helical" evidence="1">
    <location>
        <begin position="139"/>
        <end position="163"/>
    </location>
</feature>
<organism evidence="2 3">
    <name type="scientific">Nonomuraea antimicrobica</name>
    <dbReference type="NCBI Taxonomy" id="561173"/>
    <lineage>
        <taxon>Bacteria</taxon>
        <taxon>Bacillati</taxon>
        <taxon>Actinomycetota</taxon>
        <taxon>Actinomycetes</taxon>
        <taxon>Streptosporangiales</taxon>
        <taxon>Streptosporangiaceae</taxon>
        <taxon>Nonomuraea</taxon>
    </lineage>
</organism>
<keyword evidence="1" id="KW-0472">Membrane</keyword>
<gene>
    <name evidence="2" type="ORF">GCM10022224_080230</name>
</gene>
<evidence type="ECO:0000256" key="1">
    <source>
        <dbReference type="SAM" id="Phobius"/>
    </source>
</evidence>
<feature type="transmembrane region" description="Helical" evidence="1">
    <location>
        <begin position="49"/>
        <end position="66"/>
    </location>
</feature>
<evidence type="ECO:0008006" key="4">
    <source>
        <dbReference type="Google" id="ProtNLM"/>
    </source>
</evidence>
<dbReference type="Proteomes" id="UP001500902">
    <property type="component" value="Unassembled WGS sequence"/>
</dbReference>
<dbReference type="EMBL" id="BAAAZP010000169">
    <property type="protein sequence ID" value="GAA3702390.1"/>
    <property type="molecule type" value="Genomic_DNA"/>
</dbReference>
<keyword evidence="1" id="KW-0812">Transmembrane</keyword>
<comment type="caution">
    <text evidence="2">The sequence shown here is derived from an EMBL/GenBank/DDBJ whole genome shotgun (WGS) entry which is preliminary data.</text>
</comment>
<protein>
    <recommendedName>
        <fullName evidence="4">Integral membrane protein</fullName>
    </recommendedName>
</protein>
<dbReference type="RefSeq" id="WP_344890691.1">
    <property type="nucleotide sequence ID" value="NZ_BAAAZP010000169.1"/>
</dbReference>
<feature type="transmembrane region" description="Helical" evidence="1">
    <location>
        <begin position="169"/>
        <end position="192"/>
    </location>
</feature>
<evidence type="ECO:0000313" key="3">
    <source>
        <dbReference type="Proteomes" id="UP001500902"/>
    </source>
</evidence>
<sequence length="202" mass="21688">MNGQNPATAHAQPAVQAGGLNEQAVTVLLSEYDALKAEQRSRIGFRDQLLYATLTATAAIAAVTATAGRLELLLVLPLAGIVLGWTHLHNDHMITAIGRYVRDRLGPRLQALVDGVSDLPMFEWETDGRSDVRRVSRKWLQLAVNLAAFCVPPLAALIVVWAAGPRTPAVLAVSVLEAAALAVLAVQITRYAELASVRQVTR</sequence>
<keyword evidence="3" id="KW-1185">Reference proteome</keyword>
<keyword evidence="1" id="KW-1133">Transmembrane helix</keyword>
<accession>A0ABP7D982</accession>
<name>A0ABP7D982_9ACTN</name>
<proteinExistence type="predicted"/>